<dbReference type="Pfam" id="PF00046">
    <property type="entry name" value="Homeodomain"/>
    <property type="match status" value="1"/>
</dbReference>
<evidence type="ECO:0000256" key="1">
    <source>
        <dbReference type="PROSITE-ProRule" id="PRU00108"/>
    </source>
</evidence>
<keyword evidence="6" id="KW-1185">Reference proteome</keyword>
<dbReference type="Proteomes" id="UP000297280">
    <property type="component" value="Unassembled WGS sequence"/>
</dbReference>
<gene>
    <name evidence="5" type="ORF">BPOR_1402g00010</name>
</gene>
<comment type="caution">
    <text evidence="5">The sequence shown here is derived from an EMBL/GenBank/DDBJ whole genome shotgun (WGS) entry which is preliminary data.</text>
</comment>
<feature type="region of interest" description="Disordered" evidence="3">
    <location>
        <begin position="253"/>
        <end position="294"/>
    </location>
</feature>
<dbReference type="PROSITE" id="PS50071">
    <property type="entry name" value="HOMEOBOX_2"/>
    <property type="match status" value="1"/>
</dbReference>
<comment type="subcellular location">
    <subcellularLocation>
        <location evidence="1 2">Nucleus</location>
    </subcellularLocation>
</comment>
<keyword evidence="1 2" id="KW-0539">Nucleus</keyword>
<sequence>MSTITCNVIDRRISSAAAGMRVVLRCIHPNEGREFEETTSPNGVISWWKSRGHPEISLLQYLFNHQDQEQMCWHMQFSTTDYFAPIIPHYISADISFVLFRGHQIPSVSLYADIRGFGTWVETLIAPPLMLPAIPPQNKTQPVVAFRPQPRQYFKLSPNQEKVLASHYVDEPYPNKECFTKLSEGLDLHPEQTERWFERKRRAQKQQQQKRCLSQSDTTTSQTSAKSTIQNLQSIQEEIDYGIAKVIPEKDLTFSPQARHPPLAMDEMLSSTATDEDVTITSPVPIPSSIDSAE</sequence>
<protein>
    <recommendedName>
        <fullName evidence="4">Homeobox domain-containing protein</fullName>
    </recommendedName>
</protein>
<reference evidence="5 6" key="1">
    <citation type="submission" date="2017-12" db="EMBL/GenBank/DDBJ databases">
        <title>Comparative genomics of Botrytis spp.</title>
        <authorList>
            <person name="Valero-Jimenez C.A."/>
            <person name="Tapia P."/>
            <person name="Veloso J."/>
            <person name="Silva-Moreno E."/>
            <person name="Staats M."/>
            <person name="Valdes J.H."/>
            <person name="Van Kan J.A.L."/>
        </authorList>
    </citation>
    <scope>NUCLEOTIDE SEQUENCE [LARGE SCALE GENOMIC DNA]</scope>
    <source>
        <strain evidence="5 6">MUCL3349</strain>
    </source>
</reference>
<dbReference type="InterPro" id="IPR036817">
    <property type="entry name" value="Transthyretin/HIU_hydrolase_sf"/>
</dbReference>
<evidence type="ECO:0000256" key="2">
    <source>
        <dbReference type="RuleBase" id="RU000682"/>
    </source>
</evidence>
<dbReference type="SUPFAM" id="SSF46689">
    <property type="entry name" value="Homeodomain-like"/>
    <property type="match status" value="1"/>
</dbReference>
<dbReference type="GO" id="GO:0005634">
    <property type="term" value="C:nucleus"/>
    <property type="evidence" value="ECO:0007669"/>
    <property type="project" value="UniProtKB-SubCell"/>
</dbReference>
<feature type="DNA-binding region" description="Homeobox" evidence="1">
    <location>
        <begin position="149"/>
        <end position="208"/>
    </location>
</feature>
<feature type="domain" description="Homeobox" evidence="4">
    <location>
        <begin position="147"/>
        <end position="207"/>
    </location>
</feature>
<dbReference type="EMBL" id="PQXO01001394">
    <property type="protein sequence ID" value="TGO81034.1"/>
    <property type="molecule type" value="Genomic_DNA"/>
</dbReference>
<accession>A0A4Z1K691</accession>
<evidence type="ECO:0000259" key="4">
    <source>
        <dbReference type="PROSITE" id="PS50071"/>
    </source>
</evidence>
<organism evidence="5 6">
    <name type="scientific">Botrytis porri</name>
    <dbReference type="NCBI Taxonomy" id="87229"/>
    <lineage>
        <taxon>Eukaryota</taxon>
        <taxon>Fungi</taxon>
        <taxon>Dikarya</taxon>
        <taxon>Ascomycota</taxon>
        <taxon>Pezizomycotina</taxon>
        <taxon>Leotiomycetes</taxon>
        <taxon>Helotiales</taxon>
        <taxon>Sclerotiniaceae</taxon>
        <taxon>Botrytis</taxon>
    </lineage>
</organism>
<dbReference type="GO" id="GO:0003677">
    <property type="term" value="F:DNA binding"/>
    <property type="evidence" value="ECO:0007669"/>
    <property type="project" value="UniProtKB-UniRule"/>
</dbReference>
<name>A0A4Z1K691_9HELO</name>
<evidence type="ECO:0000313" key="5">
    <source>
        <dbReference type="EMBL" id="TGO81034.1"/>
    </source>
</evidence>
<dbReference type="Gene3D" id="1.10.10.60">
    <property type="entry name" value="Homeodomain-like"/>
    <property type="match status" value="1"/>
</dbReference>
<keyword evidence="1 2" id="KW-0371">Homeobox</keyword>
<dbReference type="AlphaFoldDB" id="A0A4Z1K691"/>
<dbReference type="InterPro" id="IPR001356">
    <property type="entry name" value="HD"/>
</dbReference>
<feature type="region of interest" description="Disordered" evidence="3">
    <location>
        <begin position="198"/>
        <end position="226"/>
    </location>
</feature>
<dbReference type="Gene3D" id="2.60.40.180">
    <property type="entry name" value="Transthyretin/hydroxyisourate hydrolase domain"/>
    <property type="match status" value="1"/>
</dbReference>
<proteinExistence type="predicted"/>
<keyword evidence="1 2" id="KW-0238">DNA-binding</keyword>
<feature type="compositionally biased region" description="Low complexity" evidence="3">
    <location>
        <begin position="205"/>
        <end position="226"/>
    </location>
</feature>
<dbReference type="InterPro" id="IPR009057">
    <property type="entry name" value="Homeodomain-like_sf"/>
</dbReference>
<dbReference type="SMART" id="SM00389">
    <property type="entry name" value="HOX"/>
    <property type="match status" value="1"/>
</dbReference>
<evidence type="ECO:0000313" key="6">
    <source>
        <dbReference type="Proteomes" id="UP000297280"/>
    </source>
</evidence>
<evidence type="ECO:0000256" key="3">
    <source>
        <dbReference type="SAM" id="MobiDB-lite"/>
    </source>
</evidence>